<gene>
    <name evidence="1" type="ORF">HMPREF1549_00825</name>
</gene>
<dbReference type="AlphaFoldDB" id="U1QFR6"/>
<proteinExistence type="predicted"/>
<dbReference type="EMBL" id="AWSD01000079">
    <property type="protein sequence ID" value="ERH21116.1"/>
    <property type="molecule type" value="Genomic_DNA"/>
</dbReference>
<organism evidence="1 2">
    <name type="scientific">Actinomyces johnsonii F0510</name>
    <dbReference type="NCBI Taxonomy" id="1227262"/>
    <lineage>
        <taxon>Bacteria</taxon>
        <taxon>Bacillati</taxon>
        <taxon>Actinomycetota</taxon>
        <taxon>Actinomycetes</taxon>
        <taxon>Actinomycetales</taxon>
        <taxon>Actinomycetaceae</taxon>
        <taxon>Actinomyces</taxon>
    </lineage>
</organism>
<sequence>MLVVLTLLVEFRSTLSKLLLSLALFTQPRPLLPLRLFLSLFSILIPERQIELLKTKHMVPSINPQVDERAKTFHLFASTLQPFTSRLTITSFNSEDAILDLRIVGAQHHF</sequence>
<accession>U1QFR6</accession>
<reference evidence="1 2" key="1">
    <citation type="submission" date="2013-06" db="EMBL/GenBank/DDBJ databases">
        <authorList>
            <person name="Weinstock G."/>
            <person name="Sodergren E."/>
            <person name="Lobos E.A."/>
            <person name="Fulton L."/>
            <person name="Fulton R."/>
            <person name="Courtney L."/>
            <person name="Fronick C."/>
            <person name="O'Laughlin M."/>
            <person name="Godfrey J."/>
            <person name="Wilson R.M."/>
            <person name="Miner T."/>
            <person name="Farmer C."/>
            <person name="Delehaunty K."/>
            <person name="Cordes M."/>
            <person name="Minx P."/>
            <person name="Tomlinson C."/>
            <person name="Chen J."/>
            <person name="Wollam A."/>
            <person name="Pepin K.H."/>
            <person name="Bhonagiri V."/>
            <person name="Zhang X."/>
            <person name="Warren W."/>
            <person name="Mitreva M."/>
            <person name="Mardis E.R."/>
            <person name="Wilson R.K."/>
        </authorList>
    </citation>
    <scope>NUCLEOTIDE SEQUENCE [LARGE SCALE GENOMIC DNA]</scope>
    <source>
        <strain evidence="1 2">F0510</strain>
    </source>
</reference>
<evidence type="ECO:0000313" key="2">
    <source>
        <dbReference type="Proteomes" id="UP000016498"/>
    </source>
</evidence>
<comment type="caution">
    <text evidence="1">The sequence shown here is derived from an EMBL/GenBank/DDBJ whole genome shotgun (WGS) entry which is preliminary data.</text>
</comment>
<dbReference type="HOGENOM" id="CLU_2165556_0_0_11"/>
<evidence type="ECO:0000313" key="1">
    <source>
        <dbReference type="EMBL" id="ERH21116.1"/>
    </source>
</evidence>
<dbReference type="Proteomes" id="UP000016498">
    <property type="component" value="Unassembled WGS sequence"/>
</dbReference>
<name>U1QFR6_9ACTO</name>
<protein>
    <submittedName>
        <fullName evidence="1">Uncharacterized protein</fullName>
    </submittedName>
</protein>